<dbReference type="OrthoDB" id="2971983at2"/>
<sequence length="88" mass="10283">MICTKVKIPKEAIVYDYDNNYDILNIYIDKPIPAVAEEIYPGVYLFIDDPTDNVIGASILDYSKRDKKYIRKILPFDIDFNYINSKII</sequence>
<dbReference type="AlphaFoldDB" id="A0A161QCC5"/>
<organism evidence="1 2">
    <name type="scientific">Thermovenabulum gondwanense</name>
    <dbReference type="NCBI Taxonomy" id="520767"/>
    <lineage>
        <taxon>Bacteria</taxon>
        <taxon>Bacillati</taxon>
        <taxon>Bacillota</taxon>
        <taxon>Clostridia</taxon>
        <taxon>Thermosediminibacterales</taxon>
        <taxon>Thermosediminibacteraceae</taxon>
        <taxon>Thermovenabulum</taxon>
    </lineage>
</organism>
<comment type="caution">
    <text evidence="1">The sequence shown here is derived from an EMBL/GenBank/DDBJ whole genome shotgun (WGS) entry which is preliminary data.</text>
</comment>
<evidence type="ECO:0000313" key="2">
    <source>
        <dbReference type="Proteomes" id="UP000075737"/>
    </source>
</evidence>
<dbReference type="STRING" id="520767.ATZ99_07150"/>
<proteinExistence type="predicted"/>
<dbReference type="RefSeq" id="WP_068747877.1">
    <property type="nucleotide sequence ID" value="NZ_LOHZ01000023.1"/>
</dbReference>
<dbReference type="EMBL" id="LOHZ01000023">
    <property type="protein sequence ID" value="KYO66898.1"/>
    <property type="molecule type" value="Genomic_DNA"/>
</dbReference>
<accession>A0A161QCC5</accession>
<name>A0A161QCC5_9FIRM</name>
<reference evidence="1 2" key="1">
    <citation type="submission" date="2015-12" db="EMBL/GenBank/DDBJ databases">
        <title>Draft genome of Thermovenabulum gondwanense isolated from a red thermophilic microbial mat colonisisng an outflow channel of a bore well.</title>
        <authorList>
            <person name="Patel B.K."/>
        </authorList>
    </citation>
    <scope>NUCLEOTIDE SEQUENCE [LARGE SCALE GENOMIC DNA]</scope>
    <source>
        <strain evidence="1 2">R270</strain>
    </source>
</reference>
<evidence type="ECO:0008006" key="3">
    <source>
        <dbReference type="Google" id="ProtNLM"/>
    </source>
</evidence>
<evidence type="ECO:0000313" key="1">
    <source>
        <dbReference type="EMBL" id="KYO66898.1"/>
    </source>
</evidence>
<gene>
    <name evidence="1" type="ORF">ATZ99_07150</name>
</gene>
<protein>
    <recommendedName>
        <fullName evidence="3">DUF2283 domain-containing protein</fullName>
    </recommendedName>
</protein>
<keyword evidence="2" id="KW-1185">Reference proteome</keyword>
<dbReference type="Proteomes" id="UP000075737">
    <property type="component" value="Unassembled WGS sequence"/>
</dbReference>